<dbReference type="AlphaFoldDB" id="M9M411"/>
<comment type="caution">
    <text evidence="1">The sequence shown here is derived from an EMBL/GenBank/DDBJ whole genome shotgun (WGS) entry which is preliminary data.</text>
</comment>
<reference evidence="1 2" key="1">
    <citation type="submission" date="2012-10" db="EMBL/GenBank/DDBJ databases">
        <title>Draft Genome Sequence of Paenibacillus popilliae ATCC 14706T.</title>
        <authorList>
            <person name="Iiyama K."/>
            <person name="Mori K."/>
            <person name="Mon H."/>
            <person name="Chieda Y."/>
            <person name="Lee J.M."/>
            <person name="Kusakabe T."/>
            <person name="Tashiro K."/>
            <person name="Asano S."/>
            <person name="Yasunaga-Aoki C."/>
            <person name="Shimizu S."/>
        </authorList>
    </citation>
    <scope>NUCLEOTIDE SEQUENCE [LARGE SCALE GENOMIC DNA]</scope>
    <source>
        <strain evidence="1 2">ATCC 14706</strain>
    </source>
</reference>
<dbReference type="EMBL" id="BALG01000255">
    <property type="protein sequence ID" value="GAC43809.1"/>
    <property type="molecule type" value="Genomic_DNA"/>
</dbReference>
<keyword evidence="2" id="KW-1185">Reference proteome</keyword>
<proteinExistence type="predicted"/>
<evidence type="ECO:0000313" key="1">
    <source>
        <dbReference type="EMBL" id="GAC43809.1"/>
    </source>
</evidence>
<name>M9M411_PAEPP</name>
<protein>
    <submittedName>
        <fullName evidence="1">Diadenosine tetraphosphatase</fullName>
    </submittedName>
</protein>
<evidence type="ECO:0000313" key="2">
    <source>
        <dbReference type="Proteomes" id="UP000029453"/>
    </source>
</evidence>
<dbReference type="Proteomes" id="UP000029453">
    <property type="component" value="Unassembled WGS sequence"/>
</dbReference>
<sequence>MRIIKLREAIDQETEVEKIFLKEKKEFEKSFQIVKELLKYEERLPKQIFKEPLNYYYICDIDNAMGGPFEDVLRNLAFISNDDYIIMGMLNPDPVTYYYKEFGYYNWLHIPANMPEDYYWDMLNVEPNQSPPDALLFNSFVMVWASPSKQWAIWGERDYGIAVLGFHKDGVMRQQIHENEIWRKMDDEVADLISLNFRGFTLPKDIKEELFLHYQNR</sequence>
<gene>
    <name evidence="1" type="ORF">PPOP_3209</name>
</gene>
<organism evidence="1 2">
    <name type="scientific">Paenibacillus popilliae ATCC 14706</name>
    <dbReference type="NCBI Taxonomy" id="1212764"/>
    <lineage>
        <taxon>Bacteria</taxon>
        <taxon>Bacillati</taxon>
        <taxon>Bacillota</taxon>
        <taxon>Bacilli</taxon>
        <taxon>Bacillales</taxon>
        <taxon>Paenibacillaceae</taxon>
        <taxon>Paenibacillus</taxon>
    </lineage>
</organism>
<accession>M9M411</accession>